<reference evidence="1" key="1">
    <citation type="submission" date="2020-11" db="EMBL/GenBank/DDBJ databases">
        <authorList>
            <consortium name="DOE Joint Genome Institute"/>
            <person name="Ahrendt S."/>
            <person name="Riley R."/>
            <person name="Andreopoulos W."/>
            <person name="Labutti K."/>
            <person name="Pangilinan J."/>
            <person name="Ruiz-Duenas F.J."/>
            <person name="Barrasa J.M."/>
            <person name="Sanchez-Garcia M."/>
            <person name="Camarero S."/>
            <person name="Miyauchi S."/>
            <person name="Serrano A."/>
            <person name="Linde D."/>
            <person name="Babiker R."/>
            <person name="Drula E."/>
            <person name="Ayuso-Fernandez I."/>
            <person name="Pacheco R."/>
            <person name="Padilla G."/>
            <person name="Ferreira P."/>
            <person name="Barriuso J."/>
            <person name="Kellner H."/>
            <person name="Castanera R."/>
            <person name="Alfaro M."/>
            <person name="Ramirez L."/>
            <person name="Pisabarro A.G."/>
            <person name="Kuo A."/>
            <person name="Tritt A."/>
            <person name="Lipzen A."/>
            <person name="He G."/>
            <person name="Yan M."/>
            <person name="Ng V."/>
            <person name="Cullen D."/>
            <person name="Martin F."/>
            <person name="Rosso M.-N."/>
            <person name="Henrissat B."/>
            <person name="Hibbett D."/>
            <person name="Martinez A.T."/>
            <person name="Grigoriev I.V."/>
        </authorList>
    </citation>
    <scope>NUCLEOTIDE SEQUENCE</scope>
    <source>
        <strain evidence="1">CIRM-BRFM 674</strain>
    </source>
</reference>
<organism evidence="1 2">
    <name type="scientific">Pholiota conissans</name>
    <dbReference type="NCBI Taxonomy" id="109636"/>
    <lineage>
        <taxon>Eukaryota</taxon>
        <taxon>Fungi</taxon>
        <taxon>Dikarya</taxon>
        <taxon>Basidiomycota</taxon>
        <taxon>Agaricomycotina</taxon>
        <taxon>Agaricomycetes</taxon>
        <taxon>Agaricomycetidae</taxon>
        <taxon>Agaricales</taxon>
        <taxon>Agaricineae</taxon>
        <taxon>Strophariaceae</taxon>
        <taxon>Pholiota</taxon>
    </lineage>
</organism>
<evidence type="ECO:0000313" key="2">
    <source>
        <dbReference type="Proteomes" id="UP000807469"/>
    </source>
</evidence>
<name>A0A9P5YMY6_9AGAR</name>
<dbReference type="AlphaFoldDB" id="A0A9P5YMY6"/>
<proteinExistence type="predicted"/>
<comment type="caution">
    <text evidence="1">The sequence shown here is derived from an EMBL/GenBank/DDBJ whole genome shotgun (WGS) entry which is preliminary data.</text>
</comment>
<accession>A0A9P5YMY6</accession>
<protein>
    <submittedName>
        <fullName evidence="1">Uncharacterized protein</fullName>
    </submittedName>
</protein>
<dbReference type="Proteomes" id="UP000807469">
    <property type="component" value="Unassembled WGS sequence"/>
</dbReference>
<dbReference type="EMBL" id="MU155556">
    <property type="protein sequence ID" value="KAF9472264.1"/>
    <property type="molecule type" value="Genomic_DNA"/>
</dbReference>
<evidence type="ECO:0000313" key="1">
    <source>
        <dbReference type="EMBL" id="KAF9472264.1"/>
    </source>
</evidence>
<keyword evidence="2" id="KW-1185">Reference proteome</keyword>
<gene>
    <name evidence="1" type="ORF">BDN70DRAFT_887187</name>
</gene>
<sequence length="122" mass="13559">MSARFTMRTSLSIPSLPSVLAFSFSPFSNALLQRSTNCCSTHALFRLLSPLTFVPGIVMTTRFDPNGSIRPPNRIFRAEAHTFPFSDLPVVSLLQYCATSSLLSSPSSPLIFRRTRSCLRSR</sequence>